<dbReference type="AlphaFoldDB" id="A0A2G5SL00"/>
<reference evidence="2" key="1">
    <citation type="submission" date="2017-10" db="EMBL/GenBank/DDBJ databases">
        <title>Rapid genome shrinkage in a self-fertile nematode reveals novel sperm competition proteins.</title>
        <authorList>
            <person name="Yin D."/>
            <person name="Schwarz E.M."/>
            <person name="Thomas C.G."/>
            <person name="Felde R.L."/>
            <person name="Korf I.F."/>
            <person name="Cutter A.D."/>
            <person name="Schartner C.M."/>
            <person name="Ralston E.J."/>
            <person name="Meyer B.J."/>
            <person name="Haag E.S."/>
        </authorList>
    </citation>
    <scope>NUCLEOTIDE SEQUENCE [LARGE SCALE GENOMIC DNA]</scope>
    <source>
        <strain evidence="2">JU1422</strain>
    </source>
</reference>
<evidence type="ECO:0000313" key="1">
    <source>
        <dbReference type="EMBL" id="PIC15583.1"/>
    </source>
</evidence>
<name>A0A2G5SL00_9PELO</name>
<evidence type="ECO:0000313" key="2">
    <source>
        <dbReference type="Proteomes" id="UP000230233"/>
    </source>
</evidence>
<dbReference type="Proteomes" id="UP000230233">
    <property type="component" value="Chromosome X"/>
</dbReference>
<comment type="caution">
    <text evidence="1">The sequence shown here is derived from an EMBL/GenBank/DDBJ whole genome shotgun (WGS) entry which is preliminary data.</text>
</comment>
<protein>
    <submittedName>
        <fullName evidence="1">Uncharacterized protein</fullName>
    </submittedName>
</protein>
<sequence length="409" mass="46504">MELQKEECVPLCRINTVSINTVTITDLAKLLPFKEQYKILASHFTHNDPMIIRINAVQSVAKKFDVAFNGRICRIQFTVLDNKKTYAWTLMPRNMMDSDMSAYSYTNEYYYGINDVSKIVQKTVSLLQSLRTFMAGDVDTITVSADIFDNEHTAITNAQAISQIGRCKILRVDGTASIDPSNRVFLSRGCTILLNKLQISEKISIRDVYPDSSINLSKIKNAEEENIERMFKGLAHLGIRAPCCSFKTHCSNVSCAHQKLIHLKITGVDLHRTDGAVATVFYSAAVQHFSFVFFVRYPGESSKTRVKKHTRKLAKVLKKHRKVLEELRWLADFRNRIMDVFGGQPEHPGIHGLLLQAGLQYDLASWKIFDDHSISEDIKHLELMMHATARLRQSFGHFVLEKTGTKNSE</sequence>
<organism evidence="1 2">
    <name type="scientific">Caenorhabditis nigoni</name>
    <dbReference type="NCBI Taxonomy" id="1611254"/>
    <lineage>
        <taxon>Eukaryota</taxon>
        <taxon>Metazoa</taxon>
        <taxon>Ecdysozoa</taxon>
        <taxon>Nematoda</taxon>
        <taxon>Chromadorea</taxon>
        <taxon>Rhabditida</taxon>
        <taxon>Rhabditina</taxon>
        <taxon>Rhabditomorpha</taxon>
        <taxon>Rhabditoidea</taxon>
        <taxon>Rhabditidae</taxon>
        <taxon>Peloderinae</taxon>
        <taxon>Caenorhabditis</taxon>
    </lineage>
</organism>
<dbReference type="OrthoDB" id="10323912at2759"/>
<gene>
    <name evidence="1" type="primary">Cnig_chr_X.g22507</name>
    <name evidence="1" type="ORF">B9Z55_022507</name>
</gene>
<proteinExistence type="predicted"/>
<keyword evidence="2" id="KW-1185">Reference proteome</keyword>
<accession>A0A2G5SL00</accession>
<dbReference type="EMBL" id="PDUG01000006">
    <property type="protein sequence ID" value="PIC15583.1"/>
    <property type="molecule type" value="Genomic_DNA"/>
</dbReference>